<dbReference type="InterPro" id="IPR009057">
    <property type="entry name" value="Homeodomain-like_sf"/>
</dbReference>
<dbReference type="GO" id="GO:0000976">
    <property type="term" value="F:transcription cis-regulatory region binding"/>
    <property type="evidence" value="ECO:0007669"/>
    <property type="project" value="TreeGrafter"/>
</dbReference>
<dbReference type="PANTHER" id="PTHR30055">
    <property type="entry name" value="HTH-TYPE TRANSCRIPTIONAL REGULATOR RUTR"/>
    <property type="match status" value="1"/>
</dbReference>
<comment type="caution">
    <text evidence="4">The sequence shown here is derived from an EMBL/GenBank/DDBJ whole genome shotgun (WGS) entry which is preliminary data.</text>
</comment>
<dbReference type="SUPFAM" id="SSF48498">
    <property type="entry name" value="Tetracyclin repressor-like, C-terminal domain"/>
    <property type="match status" value="1"/>
</dbReference>
<name>A0A933P0X1_9HYPH</name>
<dbReference type="InterPro" id="IPR050109">
    <property type="entry name" value="HTH-type_TetR-like_transc_reg"/>
</dbReference>
<dbReference type="SUPFAM" id="SSF46689">
    <property type="entry name" value="Homeodomain-like"/>
    <property type="match status" value="1"/>
</dbReference>
<gene>
    <name evidence="4" type="ORF">HY834_21055</name>
</gene>
<evidence type="ECO:0000259" key="3">
    <source>
        <dbReference type="PROSITE" id="PS50977"/>
    </source>
</evidence>
<keyword evidence="1 2" id="KW-0238">DNA-binding</keyword>
<dbReference type="PRINTS" id="PR00455">
    <property type="entry name" value="HTHTETR"/>
</dbReference>
<dbReference type="PROSITE" id="PS50977">
    <property type="entry name" value="HTH_TETR_2"/>
    <property type="match status" value="1"/>
</dbReference>
<evidence type="ECO:0000256" key="1">
    <source>
        <dbReference type="ARBA" id="ARBA00023125"/>
    </source>
</evidence>
<evidence type="ECO:0000313" key="4">
    <source>
        <dbReference type="EMBL" id="MBI4924233.1"/>
    </source>
</evidence>
<dbReference type="Proteomes" id="UP000782610">
    <property type="component" value="Unassembled WGS sequence"/>
</dbReference>
<accession>A0A933P0X1</accession>
<feature type="domain" description="HTH tetR-type" evidence="3">
    <location>
        <begin position="4"/>
        <end position="64"/>
    </location>
</feature>
<dbReference type="Gene3D" id="1.10.357.10">
    <property type="entry name" value="Tetracycline Repressor, domain 2"/>
    <property type="match status" value="1"/>
</dbReference>
<evidence type="ECO:0000256" key="2">
    <source>
        <dbReference type="PROSITE-ProRule" id="PRU00335"/>
    </source>
</evidence>
<feature type="DNA-binding region" description="H-T-H motif" evidence="2">
    <location>
        <begin position="27"/>
        <end position="46"/>
    </location>
</feature>
<sequence>MKDADSRDAIKQAALDLLIRHGYRGMTFGDIADRLGTTRANIHYHFGSKQRLIDDVLADYVDTTLAALRMVWGDRARSLADKIEAMLDYSRDRFRRYNPDGGDVQPWSLISRLRQDADLLTPKGREQLRRFGTELTAIFVAALQTAQRDDELVPGLTAEDAALQLAIIANNAAPITFSAGRFERLEMAYRGFGRLVARRQVPD</sequence>
<dbReference type="EMBL" id="JACRAF010000069">
    <property type="protein sequence ID" value="MBI4924233.1"/>
    <property type="molecule type" value="Genomic_DNA"/>
</dbReference>
<dbReference type="AlphaFoldDB" id="A0A933P0X1"/>
<protein>
    <submittedName>
        <fullName evidence="4">TetR/AcrR family transcriptional regulator</fullName>
    </submittedName>
</protein>
<dbReference type="InterPro" id="IPR036271">
    <property type="entry name" value="Tet_transcr_reg_TetR-rel_C_sf"/>
</dbReference>
<organism evidence="4 5">
    <name type="scientific">Devosia nanyangense</name>
    <dbReference type="NCBI Taxonomy" id="1228055"/>
    <lineage>
        <taxon>Bacteria</taxon>
        <taxon>Pseudomonadati</taxon>
        <taxon>Pseudomonadota</taxon>
        <taxon>Alphaproteobacteria</taxon>
        <taxon>Hyphomicrobiales</taxon>
        <taxon>Devosiaceae</taxon>
        <taxon>Devosia</taxon>
    </lineage>
</organism>
<dbReference type="PANTHER" id="PTHR30055:SF219">
    <property type="entry name" value="TRANSCRIPTIONAL REGULATORY PROTEIN"/>
    <property type="match status" value="1"/>
</dbReference>
<dbReference type="InterPro" id="IPR001647">
    <property type="entry name" value="HTH_TetR"/>
</dbReference>
<dbReference type="Pfam" id="PF00440">
    <property type="entry name" value="TetR_N"/>
    <property type="match status" value="1"/>
</dbReference>
<evidence type="ECO:0000313" key="5">
    <source>
        <dbReference type="Proteomes" id="UP000782610"/>
    </source>
</evidence>
<proteinExistence type="predicted"/>
<reference evidence="4" key="1">
    <citation type="submission" date="2020-07" db="EMBL/GenBank/DDBJ databases">
        <title>Huge and variable diversity of episymbiotic CPR bacteria and DPANN archaea in groundwater ecosystems.</title>
        <authorList>
            <person name="He C.Y."/>
            <person name="Keren R."/>
            <person name="Whittaker M."/>
            <person name="Farag I.F."/>
            <person name="Doudna J."/>
            <person name="Cate J.H.D."/>
            <person name="Banfield J.F."/>
        </authorList>
    </citation>
    <scope>NUCLEOTIDE SEQUENCE</scope>
    <source>
        <strain evidence="4">NC_groundwater_1586_Pr3_B-0.1um_66_15</strain>
    </source>
</reference>
<dbReference type="GO" id="GO:0003700">
    <property type="term" value="F:DNA-binding transcription factor activity"/>
    <property type="evidence" value="ECO:0007669"/>
    <property type="project" value="TreeGrafter"/>
</dbReference>